<evidence type="ECO:0000256" key="5">
    <source>
        <dbReference type="SAM" id="MobiDB-lite"/>
    </source>
</evidence>
<dbReference type="PROSITE" id="PS00671">
    <property type="entry name" value="D_2_HYDROXYACID_DH_3"/>
    <property type="match status" value="1"/>
</dbReference>
<dbReference type="AlphaFoldDB" id="A0A7S3R5W1"/>
<dbReference type="InterPro" id="IPR029753">
    <property type="entry name" value="D-isomer_DH_CS"/>
</dbReference>
<evidence type="ECO:0000256" key="1">
    <source>
        <dbReference type="ARBA" id="ARBA00005854"/>
    </source>
</evidence>
<feature type="domain" description="D-isomer specific 2-hydroxyacid dehydrogenase NAD-binding" evidence="7">
    <location>
        <begin position="198"/>
        <end position="391"/>
    </location>
</feature>
<dbReference type="Pfam" id="PF00389">
    <property type="entry name" value="2-Hacid_dh"/>
    <property type="match status" value="1"/>
</dbReference>
<dbReference type="Gene3D" id="3.40.50.720">
    <property type="entry name" value="NAD(P)-binding Rossmann-like Domain"/>
    <property type="match status" value="2"/>
</dbReference>
<evidence type="ECO:0000256" key="3">
    <source>
        <dbReference type="ARBA" id="ARBA00023027"/>
    </source>
</evidence>
<keyword evidence="2 4" id="KW-0560">Oxidoreductase</keyword>
<dbReference type="InterPro" id="IPR029752">
    <property type="entry name" value="D-isomer_DH_CS1"/>
</dbReference>
<evidence type="ECO:0000259" key="6">
    <source>
        <dbReference type="Pfam" id="PF00389"/>
    </source>
</evidence>
<feature type="compositionally biased region" description="Polar residues" evidence="5">
    <location>
        <begin position="70"/>
        <end position="82"/>
    </location>
</feature>
<dbReference type="PANTHER" id="PTHR43026:SF1">
    <property type="entry name" value="2-HYDROXYACID DEHYDROGENASE HOMOLOG 1-RELATED"/>
    <property type="match status" value="1"/>
</dbReference>
<dbReference type="CDD" id="cd12183">
    <property type="entry name" value="LDH_like_2"/>
    <property type="match status" value="1"/>
</dbReference>
<organism evidence="8">
    <name type="scientific">Dunaliella tertiolecta</name>
    <name type="common">Green alga</name>
    <dbReference type="NCBI Taxonomy" id="3047"/>
    <lineage>
        <taxon>Eukaryota</taxon>
        <taxon>Viridiplantae</taxon>
        <taxon>Chlorophyta</taxon>
        <taxon>core chlorophytes</taxon>
        <taxon>Chlorophyceae</taxon>
        <taxon>CS clade</taxon>
        <taxon>Chlamydomonadales</taxon>
        <taxon>Dunaliellaceae</taxon>
        <taxon>Dunaliella</taxon>
    </lineage>
</organism>
<feature type="region of interest" description="Disordered" evidence="5">
    <location>
        <begin position="45"/>
        <end position="82"/>
    </location>
</feature>
<evidence type="ECO:0000256" key="4">
    <source>
        <dbReference type="RuleBase" id="RU003719"/>
    </source>
</evidence>
<evidence type="ECO:0000313" key="8">
    <source>
        <dbReference type="EMBL" id="CAE0503382.1"/>
    </source>
</evidence>
<evidence type="ECO:0008006" key="9">
    <source>
        <dbReference type="Google" id="ProtNLM"/>
    </source>
</evidence>
<reference evidence="8" key="1">
    <citation type="submission" date="2021-01" db="EMBL/GenBank/DDBJ databases">
        <authorList>
            <person name="Corre E."/>
            <person name="Pelletier E."/>
            <person name="Niang G."/>
            <person name="Scheremetjew M."/>
            <person name="Finn R."/>
            <person name="Kale V."/>
            <person name="Holt S."/>
            <person name="Cochrane G."/>
            <person name="Meng A."/>
            <person name="Brown T."/>
            <person name="Cohen L."/>
        </authorList>
    </citation>
    <scope>NUCLEOTIDE SEQUENCE</scope>
    <source>
        <strain evidence="8">CCMP1320</strain>
    </source>
</reference>
<evidence type="ECO:0000256" key="2">
    <source>
        <dbReference type="ARBA" id="ARBA00023002"/>
    </source>
</evidence>
<accession>A0A7S3R5W1</accession>
<dbReference type="InterPro" id="IPR058205">
    <property type="entry name" value="D-LDH-like"/>
</dbReference>
<sequence>MLLHNLHAHKHIAKGGGDARRAAPARLSSAVCRPGRLPRHVMMRASTTDEDMQHRPLDTVDADEERQRSESPSPMGTNASEQARKLTNTSVAVFSAQPYVKDFMKGPMRSVFPKTHFIEAKLDVSTAKLAEGCEVVNIFVNDVCSKEVIKILADVGVKLISLRCAGFDRVDVEAANAVGIKVVRVPTYSPQSVAEHAVAHMFALNRCIAHAHQRTAQGNYSLNGLVGFEMYKKTVGVIGTGAIGYEAIRILKGIGCNVLAYDVFQNPKVLEMGVEYKSMEDLLPQCDIVTLHCPLLPTTYHLINRDTINLMKPGTMLVNVSRGGLVDTDAVFDGLENGHLGSVGLDVYEDEGDIFFVDHTMFNTRERMKNYNRKLNALLSYPQVLVTPHSAFLTSEALENIASTTVSNITNWVLNEPLGRNEVEAPKKMTP</sequence>
<dbReference type="Pfam" id="PF02826">
    <property type="entry name" value="2-Hacid_dh_C"/>
    <property type="match status" value="1"/>
</dbReference>
<dbReference type="SUPFAM" id="SSF52283">
    <property type="entry name" value="Formate/glycerate dehydrogenase catalytic domain-like"/>
    <property type="match status" value="1"/>
</dbReference>
<dbReference type="PROSITE" id="PS00065">
    <property type="entry name" value="D_2_HYDROXYACID_DH_1"/>
    <property type="match status" value="1"/>
</dbReference>
<dbReference type="InterPro" id="IPR036291">
    <property type="entry name" value="NAD(P)-bd_dom_sf"/>
</dbReference>
<dbReference type="InterPro" id="IPR006139">
    <property type="entry name" value="D-isomer_2_OHA_DH_cat_dom"/>
</dbReference>
<dbReference type="GO" id="GO:0016616">
    <property type="term" value="F:oxidoreductase activity, acting on the CH-OH group of donors, NAD or NADP as acceptor"/>
    <property type="evidence" value="ECO:0007669"/>
    <property type="project" value="InterPro"/>
</dbReference>
<dbReference type="GO" id="GO:0051287">
    <property type="term" value="F:NAD binding"/>
    <property type="evidence" value="ECO:0007669"/>
    <property type="project" value="InterPro"/>
</dbReference>
<name>A0A7S3R5W1_DUNTE</name>
<dbReference type="PROSITE" id="PS00670">
    <property type="entry name" value="D_2_HYDROXYACID_DH_2"/>
    <property type="match status" value="1"/>
</dbReference>
<dbReference type="SUPFAM" id="SSF51735">
    <property type="entry name" value="NAD(P)-binding Rossmann-fold domains"/>
    <property type="match status" value="1"/>
</dbReference>
<gene>
    <name evidence="8" type="ORF">DTER00134_LOCUS18455</name>
</gene>
<protein>
    <recommendedName>
        <fullName evidence="9">D-lactate dehydrogenase</fullName>
    </recommendedName>
</protein>
<keyword evidence="3" id="KW-0520">NAD</keyword>
<feature type="domain" description="D-isomer specific 2-hydroxyacid dehydrogenase catalytic" evidence="6">
    <location>
        <begin position="92"/>
        <end position="418"/>
    </location>
</feature>
<proteinExistence type="inferred from homology"/>
<comment type="similarity">
    <text evidence="1 4">Belongs to the D-isomer specific 2-hydroxyacid dehydrogenase family.</text>
</comment>
<dbReference type="EMBL" id="HBIP01030424">
    <property type="protein sequence ID" value="CAE0503382.1"/>
    <property type="molecule type" value="Transcribed_RNA"/>
</dbReference>
<evidence type="ECO:0000259" key="7">
    <source>
        <dbReference type="Pfam" id="PF02826"/>
    </source>
</evidence>
<dbReference type="PANTHER" id="PTHR43026">
    <property type="entry name" value="2-HYDROXYACID DEHYDROGENASE HOMOLOG 1-RELATED"/>
    <property type="match status" value="1"/>
</dbReference>
<dbReference type="InterPro" id="IPR006140">
    <property type="entry name" value="D-isomer_DH_NAD-bd"/>
</dbReference>